<accession>A0ABY5P553</accession>
<evidence type="ECO:0000256" key="2">
    <source>
        <dbReference type="ARBA" id="ARBA00022741"/>
    </source>
</evidence>
<dbReference type="PROSITE" id="PS50893">
    <property type="entry name" value="ABC_TRANSPORTER_2"/>
    <property type="match status" value="1"/>
</dbReference>
<dbReference type="InterPro" id="IPR003593">
    <property type="entry name" value="AAA+_ATPase"/>
</dbReference>
<feature type="domain" description="ABC transporter" evidence="4">
    <location>
        <begin position="3"/>
        <end position="233"/>
    </location>
</feature>
<proteinExistence type="predicted"/>
<dbReference type="SMART" id="SM00382">
    <property type="entry name" value="AAA"/>
    <property type="match status" value="1"/>
</dbReference>
<gene>
    <name evidence="5" type="ORF">NRE15_12485</name>
</gene>
<dbReference type="RefSeq" id="WP_313793209.1">
    <property type="nucleotide sequence ID" value="NZ_CP102453.1"/>
</dbReference>
<protein>
    <submittedName>
        <fullName evidence="5">ABC transporter ATP-binding protein</fullName>
    </submittedName>
</protein>
<evidence type="ECO:0000256" key="3">
    <source>
        <dbReference type="ARBA" id="ARBA00022840"/>
    </source>
</evidence>
<keyword evidence="1" id="KW-0813">Transport</keyword>
<dbReference type="Pfam" id="PF00005">
    <property type="entry name" value="ABC_tran"/>
    <property type="match status" value="1"/>
</dbReference>
<dbReference type="InterPro" id="IPR017871">
    <property type="entry name" value="ABC_transporter-like_CS"/>
</dbReference>
<organism evidence="5 6">
    <name type="scientific">Fundicoccus culcitae</name>
    <dbReference type="NCBI Taxonomy" id="2969821"/>
    <lineage>
        <taxon>Bacteria</taxon>
        <taxon>Bacillati</taxon>
        <taxon>Bacillota</taxon>
        <taxon>Bacilli</taxon>
        <taxon>Lactobacillales</taxon>
        <taxon>Aerococcaceae</taxon>
        <taxon>Fundicoccus</taxon>
    </lineage>
</organism>
<dbReference type="InterPro" id="IPR027417">
    <property type="entry name" value="P-loop_NTPase"/>
</dbReference>
<keyword evidence="6" id="KW-1185">Reference proteome</keyword>
<dbReference type="PROSITE" id="PS00211">
    <property type="entry name" value="ABC_TRANSPORTER_1"/>
    <property type="match status" value="1"/>
</dbReference>
<dbReference type="GO" id="GO:0005524">
    <property type="term" value="F:ATP binding"/>
    <property type="evidence" value="ECO:0007669"/>
    <property type="project" value="UniProtKB-KW"/>
</dbReference>
<dbReference type="EMBL" id="CP102453">
    <property type="protein sequence ID" value="UUX33706.1"/>
    <property type="molecule type" value="Genomic_DNA"/>
</dbReference>
<dbReference type="PANTHER" id="PTHR42939">
    <property type="entry name" value="ABC TRANSPORTER ATP-BINDING PROTEIN ALBC-RELATED"/>
    <property type="match status" value="1"/>
</dbReference>
<evidence type="ECO:0000313" key="5">
    <source>
        <dbReference type="EMBL" id="UUX33706.1"/>
    </source>
</evidence>
<dbReference type="PANTHER" id="PTHR42939:SF5">
    <property type="entry name" value="ABC-TYPE TRANSPORTER ATP-BINDING PROTEIN ECSA"/>
    <property type="match status" value="1"/>
</dbReference>
<evidence type="ECO:0000256" key="1">
    <source>
        <dbReference type="ARBA" id="ARBA00022448"/>
    </source>
</evidence>
<sequence length="247" mass="27434">MVLSVQALDSGYRQTTVLKDINFEMKAGEIVGLIGLNGAGKSTLLKTILGLITPQKGQITIDGKSILDDHSQYAKHLAYIPETPVLYDELTLKDHLEMTALGYDIPMDEVMRRAEPLLKQFRLDKHLNWFPAYFSKGMKQKVMIICAFVTDADVLIIDEPFLGLDPLAMRHFTDLIRERAAAGSAILFTTHVLTIAESLCDYYLMLQAGELVATGDLESLQTQFNLPQADLETIYFAMTQTGGVASE</sequence>
<dbReference type="InterPro" id="IPR003439">
    <property type="entry name" value="ABC_transporter-like_ATP-bd"/>
</dbReference>
<dbReference type="Gene3D" id="3.40.50.300">
    <property type="entry name" value="P-loop containing nucleotide triphosphate hydrolases"/>
    <property type="match status" value="1"/>
</dbReference>
<keyword evidence="2" id="KW-0547">Nucleotide-binding</keyword>
<dbReference type="SUPFAM" id="SSF52540">
    <property type="entry name" value="P-loop containing nucleoside triphosphate hydrolases"/>
    <property type="match status" value="1"/>
</dbReference>
<evidence type="ECO:0000259" key="4">
    <source>
        <dbReference type="PROSITE" id="PS50893"/>
    </source>
</evidence>
<dbReference type="CDD" id="cd03230">
    <property type="entry name" value="ABC_DR_subfamily_A"/>
    <property type="match status" value="1"/>
</dbReference>
<dbReference type="Proteomes" id="UP001315967">
    <property type="component" value="Chromosome"/>
</dbReference>
<reference evidence="5 6" key="1">
    <citation type="submission" date="2022-08" db="EMBL/GenBank/DDBJ databases">
        <title>Aerococcaceae sp. nov isolated from spoiled eye mask.</title>
        <authorList>
            <person name="Zhou G."/>
            <person name="Xie X.-B."/>
            <person name="Shi Q.-S."/>
            <person name="Wang Y.-S."/>
            <person name="Wen X."/>
            <person name="Peng H."/>
            <person name="Yang X.-J."/>
            <person name="Tao H.-B."/>
            <person name="Huang X.-M."/>
        </authorList>
    </citation>
    <scope>NUCLEOTIDE SEQUENCE [LARGE SCALE GENOMIC DNA]</scope>
    <source>
        <strain evidence="6">DM20194951</strain>
    </source>
</reference>
<evidence type="ECO:0000313" key="6">
    <source>
        <dbReference type="Proteomes" id="UP001315967"/>
    </source>
</evidence>
<keyword evidence="3 5" id="KW-0067">ATP-binding</keyword>
<dbReference type="InterPro" id="IPR051782">
    <property type="entry name" value="ABC_Transporter_VariousFunc"/>
</dbReference>
<name>A0ABY5P553_9LACT</name>